<organism evidence="2 3">
    <name type="scientific">Halocatena salina</name>
    <dbReference type="NCBI Taxonomy" id="2934340"/>
    <lineage>
        <taxon>Archaea</taxon>
        <taxon>Methanobacteriati</taxon>
        <taxon>Methanobacteriota</taxon>
        <taxon>Stenosarchaea group</taxon>
        <taxon>Halobacteria</taxon>
        <taxon>Halobacteriales</taxon>
        <taxon>Natronomonadaceae</taxon>
        <taxon>Halocatena</taxon>
    </lineage>
</organism>
<dbReference type="GeneID" id="71928934"/>
<feature type="domain" description="Pyrrolo-quinoline quinone repeat" evidence="1">
    <location>
        <begin position="114"/>
        <end position="223"/>
    </location>
</feature>
<reference evidence="2" key="1">
    <citation type="submission" date="2022-04" db="EMBL/GenBank/DDBJ databases">
        <title>Halocatena sp. nov., isolated from a salt lake.</title>
        <authorList>
            <person name="Cui H.-L."/>
        </authorList>
    </citation>
    <scope>NUCLEOTIDE SEQUENCE</scope>
    <source>
        <strain evidence="2">AD-1</strain>
    </source>
</reference>
<dbReference type="InterPro" id="IPR015943">
    <property type="entry name" value="WD40/YVTN_repeat-like_dom_sf"/>
</dbReference>
<accession>A0A8U0A105</accession>
<evidence type="ECO:0000313" key="2">
    <source>
        <dbReference type="EMBL" id="UPM42815.1"/>
    </source>
</evidence>
<evidence type="ECO:0000313" key="3">
    <source>
        <dbReference type="Proteomes" id="UP000831768"/>
    </source>
</evidence>
<dbReference type="Gene3D" id="2.40.10.480">
    <property type="match status" value="1"/>
</dbReference>
<dbReference type="PANTHER" id="PTHR34512">
    <property type="entry name" value="CELL SURFACE PROTEIN"/>
    <property type="match status" value="1"/>
</dbReference>
<feature type="domain" description="Pyrrolo-quinoline quinone repeat" evidence="1">
    <location>
        <begin position="24"/>
        <end position="104"/>
    </location>
</feature>
<dbReference type="Gene3D" id="2.130.10.10">
    <property type="entry name" value="YVTN repeat-like/Quinoprotein amine dehydrogenase"/>
    <property type="match status" value="1"/>
</dbReference>
<proteinExistence type="predicted"/>
<protein>
    <submittedName>
        <fullName evidence="2">PQQ-binding-like beta-propeller repeat protein</fullName>
    </submittedName>
</protein>
<dbReference type="Proteomes" id="UP000831768">
    <property type="component" value="Chromosome"/>
</dbReference>
<keyword evidence="3" id="KW-1185">Reference proteome</keyword>
<dbReference type="RefSeq" id="WP_247993486.1">
    <property type="nucleotide sequence ID" value="NZ_CP096019.1"/>
</dbReference>
<dbReference type="PANTHER" id="PTHR34512:SF30">
    <property type="entry name" value="OUTER MEMBRANE PROTEIN ASSEMBLY FACTOR BAMB"/>
    <property type="match status" value="1"/>
</dbReference>
<gene>
    <name evidence="2" type="ORF">MW046_12765</name>
</gene>
<dbReference type="SUPFAM" id="SSF50998">
    <property type="entry name" value="Quinoprotein alcohol dehydrogenase-like"/>
    <property type="match status" value="1"/>
</dbReference>
<dbReference type="AlphaFoldDB" id="A0A8U0A105"/>
<sequence length="405" mass="43688">MSDAWRTVDIDGDIDPARSRQMGRRSAVTLTDEYVVVGTAMGAVVASDRRTLGECWRVEPDSEAAVVSITSLADSVVIGERGAAGAIRAYDLDSGTVRWRYATATDVGAPKQRTRFFLPFVVDFAVDDDRVYAAARRYERDGDRRSFSSVVYAFDADGTIAWTYETDASPISVAVRDGRVAVAYNRCPGEHHHGLVVLDTEDGTIRYRWDPPADGQRRVGDVSLLDTGAVVTSHADYRGYRIGPGGTEWRIDLATAREIDGETVYAYPNHVHATDDGAVFVTGNTYPEEGRETAVLHPDEQTAVGVSPEGIREWSTSVGGFAAELATAADTVVVPSAQQFRTRDPGVHGLSAFDVATGTITSHQTAGIATAVALEGETVAAVEEPVVYHDEGRRRGAYRLLVGSL</sequence>
<dbReference type="InterPro" id="IPR011047">
    <property type="entry name" value="Quinoprotein_ADH-like_sf"/>
</dbReference>
<dbReference type="InterPro" id="IPR018391">
    <property type="entry name" value="PQQ_b-propeller_rpt"/>
</dbReference>
<dbReference type="KEGG" id="haad:MW046_12765"/>
<dbReference type="EMBL" id="CP096019">
    <property type="protein sequence ID" value="UPM42815.1"/>
    <property type="molecule type" value="Genomic_DNA"/>
</dbReference>
<dbReference type="InterPro" id="IPR002372">
    <property type="entry name" value="PQQ_rpt_dom"/>
</dbReference>
<dbReference type="Pfam" id="PF13360">
    <property type="entry name" value="PQQ_2"/>
    <property type="match status" value="2"/>
</dbReference>
<evidence type="ECO:0000259" key="1">
    <source>
        <dbReference type="Pfam" id="PF13360"/>
    </source>
</evidence>
<dbReference type="SMART" id="SM00564">
    <property type="entry name" value="PQQ"/>
    <property type="match status" value="4"/>
</dbReference>
<name>A0A8U0A105_9EURY</name>